<gene>
    <name evidence="2" type="ORF">PG997_013658</name>
</gene>
<comment type="caution">
    <text evidence="2">The sequence shown here is derived from an EMBL/GenBank/DDBJ whole genome shotgun (WGS) entry which is preliminary data.</text>
</comment>
<keyword evidence="1" id="KW-0732">Signal</keyword>
<evidence type="ECO:0000313" key="2">
    <source>
        <dbReference type="EMBL" id="KAK8066911.1"/>
    </source>
</evidence>
<keyword evidence="3" id="KW-1185">Reference proteome</keyword>
<evidence type="ECO:0000256" key="1">
    <source>
        <dbReference type="SAM" id="SignalP"/>
    </source>
</evidence>
<organism evidence="2 3">
    <name type="scientific">Apiospora hydei</name>
    <dbReference type="NCBI Taxonomy" id="1337664"/>
    <lineage>
        <taxon>Eukaryota</taxon>
        <taxon>Fungi</taxon>
        <taxon>Dikarya</taxon>
        <taxon>Ascomycota</taxon>
        <taxon>Pezizomycotina</taxon>
        <taxon>Sordariomycetes</taxon>
        <taxon>Xylariomycetidae</taxon>
        <taxon>Amphisphaeriales</taxon>
        <taxon>Apiosporaceae</taxon>
        <taxon>Apiospora</taxon>
    </lineage>
</organism>
<sequence length="92" mass="9690">MQYTVITTIFLATAAIASPVADPDPTNLEARANGWPCPNDRTQVCCNSGSTSNCVVQMYGATCLGDTYCCKTSASTGSLVNVRFLDCTKALV</sequence>
<proteinExistence type="predicted"/>
<dbReference type="Proteomes" id="UP001433268">
    <property type="component" value="Unassembled WGS sequence"/>
</dbReference>
<reference evidence="2 3" key="1">
    <citation type="submission" date="2023-01" db="EMBL/GenBank/DDBJ databases">
        <title>Analysis of 21 Apiospora genomes using comparative genomics revels a genus with tremendous synthesis potential of carbohydrate active enzymes and secondary metabolites.</title>
        <authorList>
            <person name="Sorensen T."/>
        </authorList>
    </citation>
    <scope>NUCLEOTIDE SEQUENCE [LARGE SCALE GENOMIC DNA]</scope>
    <source>
        <strain evidence="2 3">CBS 114990</strain>
    </source>
</reference>
<dbReference type="EMBL" id="JAQQWN010000009">
    <property type="protein sequence ID" value="KAK8066911.1"/>
    <property type="molecule type" value="Genomic_DNA"/>
</dbReference>
<feature type="chain" id="PRO_5045832861" evidence="1">
    <location>
        <begin position="18"/>
        <end position="92"/>
    </location>
</feature>
<dbReference type="RefSeq" id="XP_066663664.1">
    <property type="nucleotide sequence ID" value="XM_066817972.1"/>
</dbReference>
<evidence type="ECO:0000313" key="3">
    <source>
        <dbReference type="Proteomes" id="UP001433268"/>
    </source>
</evidence>
<accession>A0ABR1V6U1</accession>
<name>A0ABR1V6U1_9PEZI</name>
<protein>
    <submittedName>
        <fullName evidence="2">Uncharacterized protein</fullName>
    </submittedName>
</protein>
<dbReference type="GeneID" id="92051032"/>
<feature type="signal peptide" evidence="1">
    <location>
        <begin position="1"/>
        <end position="17"/>
    </location>
</feature>